<accession>E3MRW4</accession>
<protein>
    <recommendedName>
        <fullName evidence="3">Protein kinase domain-containing protein</fullName>
    </recommendedName>
</protein>
<dbReference type="SUPFAM" id="SSF56112">
    <property type="entry name" value="Protein kinase-like (PK-like)"/>
    <property type="match status" value="1"/>
</dbReference>
<gene>
    <name evidence="1" type="ORF">CRE_14824</name>
</gene>
<evidence type="ECO:0008006" key="3">
    <source>
        <dbReference type="Google" id="ProtNLM"/>
    </source>
</evidence>
<dbReference type="InterPro" id="IPR011009">
    <property type="entry name" value="Kinase-like_dom_sf"/>
</dbReference>
<dbReference type="EMBL" id="DS268470">
    <property type="protein sequence ID" value="EFP08012.1"/>
    <property type="molecule type" value="Genomic_DNA"/>
</dbReference>
<dbReference type="InParanoid" id="E3MRW4"/>
<evidence type="ECO:0000313" key="2">
    <source>
        <dbReference type="Proteomes" id="UP000008281"/>
    </source>
</evidence>
<organism evidence="2">
    <name type="scientific">Caenorhabditis remanei</name>
    <name type="common">Caenorhabditis vulgaris</name>
    <dbReference type="NCBI Taxonomy" id="31234"/>
    <lineage>
        <taxon>Eukaryota</taxon>
        <taxon>Metazoa</taxon>
        <taxon>Ecdysozoa</taxon>
        <taxon>Nematoda</taxon>
        <taxon>Chromadorea</taxon>
        <taxon>Rhabditida</taxon>
        <taxon>Rhabditina</taxon>
        <taxon>Rhabditomorpha</taxon>
        <taxon>Rhabditoidea</taxon>
        <taxon>Rhabditidae</taxon>
        <taxon>Peloderinae</taxon>
        <taxon>Caenorhabditis</taxon>
    </lineage>
</organism>
<name>E3MRW4_CAERE</name>
<dbReference type="AlphaFoldDB" id="E3MRW4"/>
<reference evidence="1" key="1">
    <citation type="submission" date="2007-07" db="EMBL/GenBank/DDBJ databases">
        <title>PCAP assembly of the Caenorhabditis remanei genome.</title>
        <authorList>
            <consortium name="The Caenorhabditis remanei Sequencing Consortium"/>
            <person name="Wilson R.K."/>
        </authorList>
    </citation>
    <scope>NUCLEOTIDE SEQUENCE [LARGE SCALE GENOMIC DNA]</scope>
    <source>
        <strain evidence="1">PB4641</strain>
    </source>
</reference>
<evidence type="ECO:0000313" key="1">
    <source>
        <dbReference type="EMBL" id="EFP08012.1"/>
    </source>
</evidence>
<keyword evidence="2" id="KW-1185">Reference proteome</keyword>
<dbReference type="HOGENOM" id="CLU_3242682_0_0_1"/>
<dbReference type="Proteomes" id="UP000008281">
    <property type="component" value="Unassembled WGS sequence"/>
</dbReference>
<proteinExistence type="predicted"/>
<sequence length="43" mass="5201">MDRQHTLPVRDQRLNRENYKLFKKLGEGHFGKVRKSLVDLTLY</sequence>